<protein>
    <submittedName>
        <fullName evidence="1">Uncharacterized protein</fullName>
    </submittedName>
</protein>
<dbReference type="RefSeq" id="WP_346012788.1">
    <property type="nucleotide sequence ID" value="NZ_JAQYXP010000001.1"/>
</dbReference>
<sequence>MLRDMIKEKVKMSNNEAKKFHFDYEPLTCLATMLSDREFIDRRRAKRGAIGGAPQVCKVYPFLRTLTYAVEWDIGEKFVYSIKGRIIPDFENFTFPGINPFTGVVRAAIKGRPDDFVSFSELGQARDEAGL</sequence>
<dbReference type="EMBL" id="JAQYXP010000001">
    <property type="protein sequence ID" value="MEN3232731.1"/>
    <property type="molecule type" value="Genomic_DNA"/>
</dbReference>
<keyword evidence="2" id="KW-1185">Reference proteome</keyword>
<organism evidence="1 2">
    <name type="scientific">Methylobacterium ajmalii</name>
    <dbReference type="NCBI Taxonomy" id="2738439"/>
    <lineage>
        <taxon>Bacteria</taxon>
        <taxon>Pseudomonadati</taxon>
        <taxon>Pseudomonadota</taxon>
        <taxon>Alphaproteobacteria</taxon>
        <taxon>Hyphomicrobiales</taxon>
        <taxon>Methylobacteriaceae</taxon>
        <taxon>Methylobacterium</taxon>
    </lineage>
</organism>
<evidence type="ECO:0000313" key="1">
    <source>
        <dbReference type="EMBL" id="MEN3232731.1"/>
    </source>
</evidence>
<evidence type="ECO:0000313" key="2">
    <source>
        <dbReference type="Proteomes" id="UP001407347"/>
    </source>
</evidence>
<gene>
    <name evidence="1" type="ORF">PUR29_03770</name>
</gene>
<proteinExistence type="predicted"/>
<dbReference type="Proteomes" id="UP001407347">
    <property type="component" value="Unassembled WGS sequence"/>
</dbReference>
<comment type="caution">
    <text evidence="1">The sequence shown here is derived from an EMBL/GenBank/DDBJ whole genome shotgun (WGS) entry which is preliminary data.</text>
</comment>
<accession>A0ABU9ZNC4</accession>
<reference evidence="1 2" key="1">
    <citation type="journal article" date="2023" name="PLoS ONE">
        <title>Complete genome assembly of Hawai'i environmental nontuberculous mycobacteria reveals unexpected co-isolation with methylobacteria.</title>
        <authorList>
            <person name="Hendrix J."/>
            <person name="Epperson L.E."/>
            <person name="Tong E.I."/>
            <person name="Chan Y.L."/>
            <person name="Hasan N.A."/>
            <person name="Dawrs S.N."/>
            <person name="Norton G.J."/>
            <person name="Virdi R."/>
            <person name="Crooks J.L."/>
            <person name="Chan E.D."/>
            <person name="Honda J.R."/>
            <person name="Strong M."/>
        </authorList>
    </citation>
    <scope>NUCLEOTIDE SEQUENCE [LARGE SCALE GENOMIC DNA]</scope>
    <source>
        <strain evidence="1 2">NJH_HI04-1</strain>
    </source>
</reference>
<name>A0ABU9ZNC4_9HYPH</name>